<dbReference type="NCBIfam" id="NF038403">
    <property type="entry name" value="perm_prefix_1"/>
    <property type="match status" value="1"/>
</dbReference>
<feature type="transmembrane region" description="Helical" evidence="2">
    <location>
        <begin position="116"/>
        <end position="135"/>
    </location>
</feature>
<reference evidence="3" key="1">
    <citation type="submission" date="2021-01" db="EMBL/GenBank/DDBJ databases">
        <title>Genome public.</title>
        <authorList>
            <person name="Liu C."/>
            <person name="Sun Q."/>
        </authorList>
    </citation>
    <scope>NUCLEOTIDE SEQUENCE</scope>
    <source>
        <strain evidence="3">YIM B02565</strain>
    </source>
</reference>
<feature type="transmembrane region" description="Helical" evidence="2">
    <location>
        <begin position="87"/>
        <end position="110"/>
    </location>
</feature>
<dbReference type="Proteomes" id="UP000623681">
    <property type="component" value="Unassembled WGS sequence"/>
</dbReference>
<evidence type="ECO:0000313" key="3">
    <source>
        <dbReference type="EMBL" id="MBL4933439.1"/>
    </source>
</evidence>
<evidence type="ECO:0000256" key="2">
    <source>
        <dbReference type="SAM" id="Phobius"/>
    </source>
</evidence>
<keyword evidence="2" id="KW-1133">Transmembrane helix</keyword>
<keyword evidence="1" id="KW-0175">Coiled coil</keyword>
<dbReference type="InterPro" id="IPR047928">
    <property type="entry name" value="Perm_prefix_1"/>
</dbReference>
<dbReference type="EMBL" id="JAESWA010000024">
    <property type="protein sequence ID" value="MBL4933439.1"/>
    <property type="molecule type" value="Genomic_DNA"/>
</dbReference>
<keyword evidence="4" id="KW-1185">Reference proteome</keyword>
<evidence type="ECO:0000256" key="1">
    <source>
        <dbReference type="SAM" id="Coils"/>
    </source>
</evidence>
<comment type="caution">
    <text evidence="3">The sequence shown here is derived from an EMBL/GenBank/DDBJ whole genome shotgun (WGS) entry which is preliminary data.</text>
</comment>
<keyword evidence="2" id="KW-0472">Membrane</keyword>
<dbReference type="AlphaFoldDB" id="A0A937FHE9"/>
<name>A0A937FHE9_9CLOT</name>
<protein>
    <submittedName>
        <fullName evidence="3">Uncharacterized protein</fullName>
    </submittedName>
</protein>
<dbReference type="RefSeq" id="WP_202768877.1">
    <property type="nucleotide sequence ID" value="NZ_JAESWA010000024.1"/>
</dbReference>
<sequence>MYEKLRERVEELFQDAPRTNRAYELKEEVLANLIDRYNDLIEQGKSEDEAINSAMSGVGDVEELIRGLKQNDVFNYEEMKKERQKSALMISISVGLYIMSVVVLIISNEFLGVNDAISVSLMLTIDAVATGLIIYNGMSKSKYIKEDNTMVEEFKEWKSTNRKKNGVMQSIKSIVWTLIVAIYLLISFVFNAWAFSWIIFIVGAAIERIITLSFQLKE</sequence>
<evidence type="ECO:0000313" key="4">
    <source>
        <dbReference type="Proteomes" id="UP000623681"/>
    </source>
</evidence>
<organism evidence="3 4">
    <name type="scientific">Clostridium paridis</name>
    <dbReference type="NCBI Taxonomy" id="2803863"/>
    <lineage>
        <taxon>Bacteria</taxon>
        <taxon>Bacillati</taxon>
        <taxon>Bacillota</taxon>
        <taxon>Clostridia</taxon>
        <taxon>Eubacteriales</taxon>
        <taxon>Clostridiaceae</taxon>
        <taxon>Clostridium</taxon>
    </lineage>
</organism>
<feature type="coiled-coil region" evidence="1">
    <location>
        <begin position="2"/>
        <end position="43"/>
    </location>
</feature>
<feature type="transmembrane region" description="Helical" evidence="2">
    <location>
        <begin position="173"/>
        <end position="190"/>
    </location>
</feature>
<gene>
    <name evidence="3" type="ORF">JK634_16735</name>
</gene>
<accession>A0A937FHE9</accession>
<proteinExistence type="predicted"/>
<keyword evidence="2" id="KW-0812">Transmembrane</keyword>